<dbReference type="Proteomes" id="UP000332933">
    <property type="component" value="Unassembled WGS sequence"/>
</dbReference>
<protein>
    <submittedName>
        <fullName evidence="5">Aste57867_25281 protein</fullName>
    </submittedName>
</protein>
<feature type="domain" description="Myb-like" evidence="2">
    <location>
        <begin position="204"/>
        <end position="261"/>
    </location>
</feature>
<dbReference type="EMBL" id="VJMH01007511">
    <property type="protein sequence ID" value="KAF0682644.1"/>
    <property type="molecule type" value="Genomic_DNA"/>
</dbReference>
<organism evidence="5 6">
    <name type="scientific">Aphanomyces stellatus</name>
    <dbReference type="NCBI Taxonomy" id="120398"/>
    <lineage>
        <taxon>Eukaryota</taxon>
        <taxon>Sar</taxon>
        <taxon>Stramenopiles</taxon>
        <taxon>Oomycota</taxon>
        <taxon>Saprolegniomycetes</taxon>
        <taxon>Saprolegniales</taxon>
        <taxon>Verrucalvaceae</taxon>
        <taxon>Aphanomyces</taxon>
    </lineage>
</organism>
<feature type="region of interest" description="Disordered" evidence="1">
    <location>
        <begin position="329"/>
        <end position="369"/>
    </location>
</feature>
<dbReference type="SMART" id="SM00717">
    <property type="entry name" value="SANT"/>
    <property type="match status" value="2"/>
</dbReference>
<sequence length="702" mass="75482">MSKKTVKIEPKRRSRRLAAHERPLLRHEIISLESDGNSSSSMPSAESTATVIASLSMSTAKGKRPMRRARLEYNSPPKKKRRQQVDGSMSSSDTEEVELTDSNTTDTDAEDNVPDRTSPPRTSSSGQEREGATATPEPNGALLNAINSSGLESAQSHTPVAAAAVPDAGANAPDAAIPAPLEGGAEAVPPPVVSHPIAKDAHGKPYRRRVLWTADEEDYITTMINRHGGRWAFIAKAGVAAGRLFGGRTGHDVADKWRILRKRGDEIPDEALEDAAKHRRPMVKWPDEDVDFLRKLREKHGNRFVLMLDEGQKKGFFRGRDARQLKEKVRNMEKKETGPRAQRRAVEAARARERDADEEETKEGENGVSNEVNQHERVVPIAPVVAAVPVAAPVVAPAAAPVAVPVAVRVAVPVAARVVAPVAATLVAPAAAPVVAPVAPPVVVPVAVPVVAPVAPPVVVPVAVPVVAPVAVPIAVPVTTPVRAPVAAHAASPLEEEEKEAAEPPVVIKAPTSRGGTTAPIKPTATLDFMDTDDGPQTQAFADESLPVMFEDKRRHSFPPVSQAMQAQQLTTPPPRHPARSAEASRQESLTKVAKSKGKSKATPPKVKVEKIKVIVNVIQVDQEEQIEPTTFLIGPDKTFARVNAYIRRNFLPHRPADDPLEVHFGDSIVPPHDVVLDWLQDGNVVDFFLGIGNDDEELTTM</sequence>
<dbReference type="InterPro" id="IPR017930">
    <property type="entry name" value="Myb_dom"/>
</dbReference>
<dbReference type="InterPro" id="IPR009057">
    <property type="entry name" value="Homeodomain-like_sf"/>
</dbReference>
<dbReference type="PROSITE" id="PS51294">
    <property type="entry name" value="HTH_MYB"/>
    <property type="match status" value="1"/>
</dbReference>
<feature type="region of interest" description="Disordered" evidence="1">
    <location>
        <begin position="509"/>
        <end position="529"/>
    </location>
</feature>
<proteinExistence type="predicted"/>
<feature type="domain" description="HTH myb-type" evidence="3">
    <location>
        <begin position="204"/>
        <end position="265"/>
    </location>
</feature>
<dbReference type="PROSITE" id="PS50090">
    <property type="entry name" value="MYB_LIKE"/>
    <property type="match status" value="1"/>
</dbReference>
<feature type="region of interest" description="Disordered" evidence="1">
    <location>
        <begin position="559"/>
        <end position="604"/>
    </location>
</feature>
<feature type="compositionally biased region" description="Polar residues" evidence="1">
    <location>
        <begin position="48"/>
        <end position="59"/>
    </location>
</feature>
<dbReference type="EMBL" id="CAADRA010007537">
    <property type="protein sequence ID" value="VFU01907.1"/>
    <property type="molecule type" value="Genomic_DNA"/>
</dbReference>
<feature type="compositionally biased region" description="Basic and acidic residues" evidence="1">
    <location>
        <begin position="329"/>
        <end position="355"/>
    </location>
</feature>
<dbReference type="Gene3D" id="1.10.10.60">
    <property type="entry name" value="Homeodomain-like"/>
    <property type="match status" value="1"/>
</dbReference>
<feature type="compositionally biased region" description="Basic and acidic residues" evidence="1">
    <location>
        <begin position="18"/>
        <end position="30"/>
    </location>
</feature>
<dbReference type="CDD" id="cd11660">
    <property type="entry name" value="SANT_TRF"/>
    <property type="match status" value="1"/>
</dbReference>
<evidence type="ECO:0000313" key="5">
    <source>
        <dbReference type="EMBL" id="VFU01907.1"/>
    </source>
</evidence>
<reference evidence="5 6" key="1">
    <citation type="submission" date="2019-03" db="EMBL/GenBank/DDBJ databases">
        <authorList>
            <person name="Gaulin E."/>
            <person name="Dumas B."/>
        </authorList>
    </citation>
    <scope>NUCLEOTIDE SEQUENCE [LARGE SCALE GENOMIC DNA]</scope>
    <source>
        <strain evidence="5">CBS 568.67</strain>
    </source>
</reference>
<keyword evidence="6" id="KW-1185">Reference proteome</keyword>
<dbReference type="OrthoDB" id="79916at2759"/>
<evidence type="ECO:0000259" key="2">
    <source>
        <dbReference type="PROSITE" id="PS50090"/>
    </source>
</evidence>
<feature type="region of interest" description="Disordered" evidence="1">
    <location>
        <begin position="1"/>
        <end position="144"/>
    </location>
</feature>
<gene>
    <name evidence="5" type="primary">Aste57867_25281</name>
    <name evidence="4" type="ORF">As57867_025203</name>
    <name evidence="5" type="ORF">ASTE57867_25281</name>
</gene>
<evidence type="ECO:0000313" key="6">
    <source>
        <dbReference type="Proteomes" id="UP000332933"/>
    </source>
</evidence>
<evidence type="ECO:0000259" key="3">
    <source>
        <dbReference type="PROSITE" id="PS51294"/>
    </source>
</evidence>
<feature type="compositionally biased region" description="Low complexity" evidence="1">
    <location>
        <begin position="38"/>
        <end position="47"/>
    </location>
</feature>
<evidence type="ECO:0000256" key="1">
    <source>
        <dbReference type="SAM" id="MobiDB-lite"/>
    </source>
</evidence>
<reference evidence="4" key="2">
    <citation type="submission" date="2019-06" db="EMBL/GenBank/DDBJ databases">
        <title>Genomics analysis of Aphanomyces spp. identifies a new class of oomycete effector associated with host adaptation.</title>
        <authorList>
            <person name="Gaulin E."/>
        </authorList>
    </citation>
    <scope>NUCLEOTIDE SEQUENCE</scope>
    <source>
        <strain evidence="4">CBS 578.67</strain>
    </source>
</reference>
<dbReference type="SUPFAM" id="SSF46689">
    <property type="entry name" value="Homeodomain-like"/>
    <property type="match status" value="1"/>
</dbReference>
<feature type="compositionally biased region" description="Basic and acidic residues" evidence="1">
    <location>
        <begin position="1"/>
        <end position="11"/>
    </location>
</feature>
<dbReference type="Pfam" id="PF00249">
    <property type="entry name" value="Myb_DNA-binding"/>
    <property type="match status" value="1"/>
</dbReference>
<dbReference type="AlphaFoldDB" id="A0A485LU21"/>
<accession>A0A485LU21</accession>
<evidence type="ECO:0000313" key="4">
    <source>
        <dbReference type="EMBL" id="KAF0682644.1"/>
    </source>
</evidence>
<dbReference type="InterPro" id="IPR001005">
    <property type="entry name" value="SANT/Myb"/>
</dbReference>
<name>A0A485LU21_9STRA</name>
<feature type="region of interest" description="Disordered" evidence="1">
    <location>
        <begin position="174"/>
        <end position="200"/>
    </location>
</feature>